<dbReference type="EMBL" id="JAXCLA010000008">
    <property type="protein sequence ID" value="MDY0747602.1"/>
    <property type="molecule type" value="Genomic_DNA"/>
</dbReference>
<dbReference type="Proteomes" id="UP001285263">
    <property type="component" value="Unassembled WGS sequence"/>
</dbReference>
<dbReference type="Pfam" id="PF12244">
    <property type="entry name" value="DUF3606"/>
    <property type="match status" value="1"/>
</dbReference>
<dbReference type="RefSeq" id="WP_320425564.1">
    <property type="nucleotide sequence ID" value="NZ_JAXCLA010000008.1"/>
</dbReference>
<accession>A0ABU5DMT3</accession>
<reference evidence="1 2" key="1">
    <citation type="submission" date="2023-11" db="EMBL/GenBank/DDBJ databases">
        <title>Paucibacter sp. nov., isolated from fresh soil in Korea.</title>
        <authorList>
            <person name="Le N.T.T."/>
        </authorList>
    </citation>
    <scope>NUCLEOTIDE SEQUENCE [LARGE SCALE GENOMIC DNA]</scope>
    <source>
        <strain evidence="1 2">R3-3</strain>
    </source>
</reference>
<comment type="caution">
    <text evidence="1">The sequence shown here is derived from an EMBL/GenBank/DDBJ whole genome shotgun (WGS) entry which is preliminary data.</text>
</comment>
<evidence type="ECO:0000313" key="1">
    <source>
        <dbReference type="EMBL" id="MDY0747602.1"/>
    </source>
</evidence>
<evidence type="ECO:0000313" key="2">
    <source>
        <dbReference type="Proteomes" id="UP001285263"/>
    </source>
</evidence>
<organism evidence="1 2">
    <name type="scientific">Roseateles agri</name>
    <dbReference type="NCBI Taxonomy" id="3098619"/>
    <lineage>
        <taxon>Bacteria</taxon>
        <taxon>Pseudomonadati</taxon>
        <taxon>Pseudomonadota</taxon>
        <taxon>Betaproteobacteria</taxon>
        <taxon>Burkholderiales</taxon>
        <taxon>Sphaerotilaceae</taxon>
        <taxon>Roseateles</taxon>
    </lineage>
</organism>
<protein>
    <submittedName>
        <fullName evidence="1">DUF3606 domain-containing protein</fullName>
    </submittedName>
</protein>
<gene>
    <name evidence="1" type="ORF">SNE35_24075</name>
</gene>
<sequence>MPDDKSNAGGQDRSRISLDEDYEVQYWSTKFGVSAAKLRDAVKAVGNEAPAVERYLKEE</sequence>
<proteinExistence type="predicted"/>
<name>A0ABU5DMT3_9BURK</name>
<dbReference type="InterPro" id="IPR022037">
    <property type="entry name" value="DUF3606"/>
</dbReference>
<keyword evidence="2" id="KW-1185">Reference proteome</keyword>